<comment type="catalytic activity">
    <reaction evidence="8">
        <text>L-threonyl-[protein] + ATP = O-phospho-L-threonyl-[protein] + ADP + H(+)</text>
        <dbReference type="Rhea" id="RHEA:46608"/>
        <dbReference type="Rhea" id="RHEA-COMP:11060"/>
        <dbReference type="Rhea" id="RHEA-COMP:11605"/>
        <dbReference type="ChEBI" id="CHEBI:15378"/>
        <dbReference type="ChEBI" id="CHEBI:30013"/>
        <dbReference type="ChEBI" id="CHEBI:30616"/>
        <dbReference type="ChEBI" id="CHEBI:61977"/>
        <dbReference type="ChEBI" id="CHEBI:456216"/>
        <dbReference type="EC" id="2.7.11.1"/>
    </reaction>
</comment>
<dbReference type="Gene3D" id="3.10.110.10">
    <property type="entry name" value="Ubiquitin Conjugating Enzyme"/>
    <property type="match status" value="1"/>
</dbReference>
<evidence type="ECO:0000256" key="5">
    <source>
        <dbReference type="ARBA" id="ARBA00022777"/>
    </source>
</evidence>
<dbReference type="InterPro" id="IPR011009">
    <property type="entry name" value="Kinase-like_dom_sf"/>
</dbReference>
<feature type="region of interest" description="Disordered" evidence="13">
    <location>
        <begin position="525"/>
        <end position="558"/>
    </location>
</feature>
<dbReference type="PROSITE" id="PS50011">
    <property type="entry name" value="PROTEIN_KINASE_DOM"/>
    <property type="match status" value="2"/>
</dbReference>
<dbReference type="InterPro" id="IPR016255">
    <property type="entry name" value="Gcn2"/>
</dbReference>
<dbReference type="Pfam" id="PF05773">
    <property type="entry name" value="RWD"/>
    <property type="match status" value="1"/>
</dbReference>
<dbReference type="Pfam" id="PF00069">
    <property type="entry name" value="Pkinase"/>
    <property type="match status" value="3"/>
</dbReference>
<evidence type="ECO:0000256" key="2">
    <source>
        <dbReference type="ARBA" id="ARBA00022527"/>
    </source>
</evidence>
<dbReference type="GO" id="GO:0005524">
    <property type="term" value="F:ATP binding"/>
    <property type="evidence" value="ECO:0007669"/>
    <property type="project" value="UniProtKB-UniRule"/>
</dbReference>
<dbReference type="Pfam" id="PF12745">
    <property type="entry name" value="HGTP_anticodon2"/>
    <property type="match status" value="1"/>
</dbReference>
<dbReference type="SUPFAM" id="SSF55681">
    <property type="entry name" value="Class II aaRS and biotin synthetases"/>
    <property type="match status" value="1"/>
</dbReference>
<keyword evidence="3" id="KW-0808">Transferase</keyword>
<dbReference type="InterPro" id="IPR036621">
    <property type="entry name" value="Anticodon-bd_dom_sf"/>
</dbReference>
<name>A0A4U7B4R4_9PEZI</name>
<dbReference type="GO" id="GO:0005737">
    <property type="term" value="C:cytoplasm"/>
    <property type="evidence" value="ECO:0007669"/>
    <property type="project" value="TreeGrafter"/>
</dbReference>
<feature type="binding site" evidence="11">
    <location>
        <begin position="580"/>
        <end position="588"/>
    </location>
    <ligand>
        <name>ATP</name>
        <dbReference type="ChEBI" id="CHEBI:30616"/>
    </ligand>
</feature>
<evidence type="ECO:0000259" key="15">
    <source>
        <dbReference type="PROSITE" id="PS50908"/>
    </source>
</evidence>
<dbReference type="InterPro" id="IPR017441">
    <property type="entry name" value="Protein_kinase_ATP_BS"/>
</dbReference>
<dbReference type="CDD" id="cd23823">
    <property type="entry name" value="RWD_GCN2"/>
    <property type="match status" value="1"/>
</dbReference>
<dbReference type="CDD" id="cd14046">
    <property type="entry name" value="STKc_EIF2AK4_GCN2_rpt2"/>
    <property type="match status" value="1"/>
</dbReference>
<dbReference type="GO" id="GO:0004694">
    <property type="term" value="F:eukaryotic translation initiation factor 2alpha kinase activity"/>
    <property type="evidence" value="ECO:0007669"/>
    <property type="project" value="InterPro"/>
</dbReference>
<feature type="region of interest" description="Disordered" evidence="13">
    <location>
        <begin position="688"/>
        <end position="734"/>
    </location>
</feature>
<keyword evidence="5 16" id="KW-0418">Kinase</keyword>
<keyword evidence="4 11" id="KW-0547">Nucleotide-binding</keyword>
<evidence type="ECO:0000256" key="1">
    <source>
        <dbReference type="ARBA" id="ARBA00012513"/>
    </source>
</evidence>
<dbReference type="PANTHER" id="PTHR11042:SF136">
    <property type="entry name" value="EIF-2-ALPHA KINASE GCN2"/>
    <property type="match status" value="1"/>
</dbReference>
<proteinExistence type="inferred from homology"/>
<organism evidence="16 17">
    <name type="scientific">Elsinoe australis</name>
    <dbReference type="NCBI Taxonomy" id="40998"/>
    <lineage>
        <taxon>Eukaryota</taxon>
        <taxon>Fungi</taxon>
        <taxon>Dikarya</taxon>
        <taxon>Ascomycota</taxon>
        <taxon>Pezizomycotina</taxon>
        <taxon>Dothideomycetes</taxon>
        <taxon>Dothideomycetidae</taxon>
        <taxon>Myriangiales</taxon>
        <taxon>Elsinoaceae</taxon>
        <taxon>Elsinoe</taxon>
    </lineage>
</organism>
<keyword evidence="6 11" id="KW-0067">ATP-binding</keyword>
<dbReference type="Proteomes" id="UP000308133">
    <property type="component" value="Unassembled WGS sequence"/>
</dbReference>
<protein>
    <recommendedName>
        <fullName evidence="1">non-specific serine/threonine protein kinase</fullName>
        <ecNumber evidence="1">2.7.11.1</ecNumber>
    </recommendedName>
</protein>
<reference evidence="16 17" key="1">
    <citation type="submission" date="2018-02" db="EMBL/GenBank/DDBJ databases">
        <title>Draft genome sequences of Elsinoe sp., causing black scab on jojoba.</title>
        <authorList>
            <person name="Stodart B."/>
            <person name="Jeffress S."/>
            <person name="Ash G."/>
            <person name="Arun Chinnappa K."/>
        </authorList>
    </citation>
    <scope>NUCLEOTIDE SEQUENCE [LARGE SCALE GENOMIC DNA]</scope>
    <source>
        <strain evidence="16 17">Hillstone_2</strain>
    </source>
</reference>
<evidence type="ECO:0000256" key="4">
    <source>
        <dbReference type="ARBA" id="ARBA00022741"/>
    </source>
</evidence>
<dbReference type="Pfam" id="PF13393">
    <property type="entry name" value="tRNA-synt_His"/>
    <property type="match status" value="1"/>
</dbReference>
<feature type="region of interest" description="Disordered" evidence="13">
    <location>
        <begin position="169"/>
        <end position="228"/>
    </location>
</feature>
<dbReference type="FunFam" id="3.10.110.10:FF:000050">
    <property type="entry name" value="eIF-2-alpha kinase GCN2"/>
    <property type="match status" value="1"/>
</dbReference>
<evidence type="ECO:0000256" key="12">
    <source>
        <dbReference type="PROSITE-ProRule" id="PRU10141"/>
    </source>
</evidence>
<evidence type="ECO:0000256" key="3">
    <source>
        <dbReference type="ARBA" id="ARBA00022679"/>
    </source>
</evidence>
<dbReference type="PROSITE" id="PS00108">
    <property type="entry name" value="PROTEIN_KINASE_ST"/>
    <property type="match status" value="1"/>
</dbReference>
<feature type="compositionally biased region" description="Basic and acidic residues" evidence="13">
    <location>
        <begin position="13"/>
        <end position="23"/>
    </location>
</feature>
<dbReference type="EMBL" id="PTQR01000021">
    <property type="protein sequence ID" value="TKX25899.1"/>
    <property type="molecule type" value="Genomic_DNA"/>
</dbReference>
<dbReference type="Gene3D" id="1.10.510.10">
    <property type="entry name" value="Transferase(Phosphotransferase) domain 1"/>
    <property type="match status" value="2"/>
</dbReference>
<evidence type="ECO:0000256" key="9">
    <source>
        <dbReference type="ARBA" id="ARBA00048679"/>
    </source>
</evidence>
<evidence type="ECO:0000256" key="6">
    <source>
        <dbReference type="ARBA" id="ARBA00022840"/>
    </source>
</evidence>
<dbReference type="InterPro" id="IPR024435">
    <property type="entry name" value="HisRS-related_dom"/>
</dbReference>
<evidence type="ECO:0000256" key="11">
    <source>
        <dbReference type="PIRSR" id="PIRSR000660-2"/>
    </source>
</evidence>
<dbReference type="InterPro" id="IPR016135">
    <property type="entry name" value="UBQ-conjugating_enzyme/RWD"/>
</dbReference>
<dbReference type="SMART" id="SM00591">
    <property type="entry name" value="RWD"/>
    <property type="match status" value="1"/>
</dbReference>
<feature type="region of interest" description="Disordered" evidence="13">
    <location>
        <begin position="1447"/>
        <end position="1474"/>
    </location>
</feature>
<feature type="domain" description="Protein kinase" evidence="14">
    <location>
        <begin position="239"/>
        <end position="518"/>
    </location>
</feature>
<dbReference type="PROSITE" id="PS50908">
    <property type="entry name" value="RWD"/>
    <property type="match status" value="1"/>
</dbReference>
<comment type="similarity">
    <text evidence="7">Belongs to the protein kinase superfamily. Ser/Thr protein kinase family. GCN2 subfamily.</text>
</comment>
<feature type="compositionally biased region" description="Acidic residues" evidence="13">
    <location>
        <begin position="691"/>
        <end position="709"/>
    </location>
</feature>
<feature type="active site" description="Proton acceptor" evidence="10">
    <location>
        <position position="794"/>
    </location>
</feature>
<dbReference type="InterPro" id="IPR041715">
    <property type="entry name" value="HisRS-like_core"/>
</dbReference>
<comment type="caution">
    <text evidence="16">The sequence shown here is derived from an EMBL/GenBank/DDBJ whole genome shotgun (WGS) entry which is preliminary data.</text>
</comment>
<feature type="compositionally biased region" description="Polar residues" evidence="13">
    <location>
        <begin position="26"/>
        <end position="35"/>
    </location>
</feature>
<dbReference type="GO" id="GO:0005634">
    <property type="term" value="C:nucleus"/>
    <property type="evidence" value="ECO:0007669"/>
    <property type="project" value="TreeGrafter"/>
</dbReference>
<feature type="compositionally biased region" description="Basic and acidic residues" evidence="13">
    <location>
        <begin position="206"/>
        <end position="223"/>
    </location>
</feature>
<dbReference type="PANTHER" id="PTHR11042">
    <property type="entry name" value="EUKARYOTIC TRANSLATION INITIATION FACTOR 2-ALPHA KINASE EIF2-ALPHA KINASE -RELATED"/>
    <property type="match status" value="1"/>
</dbReference>
<sequence>MAPKTPMKTTKGKKNEVKRKTEGDTGAQNLPSINYNEAQEEELEALRAIYIDDYEDVEVKSAWSKTTDRAFRIKLRPFSDDTVHVLLSVKLTATYPRTPPLLEVQGLADLHERTQTRINRILKQKPAEVLGEVMIFAIASDIQDTLEDAVQAKANGTLPSLEEERALNEAAARVQEEEEREAERKRQEAAKEEEDRALQAMVNQELQRREARQTPHTPAREEAPELFSSPEHVFFEEPMEIITSEGVATFDQVQILSRLSKHANTEEFLARPTTHLDTVFKLRRVGIAQTDANVNFRDNLAALEEELDAIKRLRHANVNRIFSFKLERQVIPGRDAQLGWSLSILSELSNRGSLDEVLEDGQKVSLERARQWSLDLLDALEFLHRNGIIHKQINPYNIRLYRTENGLTTPQLSGTSYNHRLDLLMKGNDSKSLSNQWQAPECRSQPNLVSRKIDIWDFGVLILQMLLGRDITSIFDSPTSLMAELELSDSFEDLLRKFFAKDHRQRPSAFELVASEFFRSTAPVMESEVPRTHRPSHSALSSDSRRPPVRRSRHSSTGAQDAIGMSFSRYTADFTELHRLGRGGFGEVVKARNKIDGGIYAIKKIKSESRTQLEQVLSEVMLLHRLNHPYVVRYYSAWVEDAPDAPVTDSSITTSQEEDTFSLGHSNIQFGFSSRGLDFVSSSGYKGIQFGDDDDEDDEEDESEDEESDDNRSDEVAVDDSDGEQSRHFAKPRSTSSRLVRSTLYIQMELCEKKTLRDLIMRDMHSKPDAGWQMLRQVLEGLAHIHSHGIIHRDLKPDNIFIDMAENPRIGDFGLATTSRTLGPSRILSSQYTGGDMTRSVGTALYVAPELQSQSNVNYNDKVDMYSLGIIFFEMCFPLPTAMERDKVIRQIRQKEHKLPEMFSDPAKTDQGSVILSLINHTPSERPTSAELLRSGKVPTQIEDEAIRTALVNLKTTGSPYFQKVMSALFTQSHDQRVKNIAWDARDDADDDDEPIAAPEELLRIKSITRSIAETVFRRHGAEEVQREQIFPRADLYSSPTVFQLLDPTGNLLQLPYDLTLPHARQLGREPPPVGRSYTFGQVFRDVGKGGSPNVHGEVDFDIVSPAGDDTVIHDAEVIKVVDEIINEVPALYDGKGKMVYHLNHANILSAILDHCRVEQSARSAVTDILSKLNVHHHNWQKVQAELRSPLLAIPSTVVDELSRFDFREPLDKIEKRLNTLLATSPRQLSRIKSSLTYLRSVAQTLLSLDVHRTIYICPLTCHNEKFYAEGIIFQSVHDKSNRSVLAAGGRYDSLIRAHRSLDSSNSGSPCLAVGVGIAMDGVVAASLHYKHKPTSTSKRNLSRPLSDPIWTSRRCEVLVAYTDPTIVTTTCTRLLSTLWASDISAELATSSSDIDALLTRQKTTTHAFIITVKHEAASTVRVRNTVNDTDADVAVTQLTSHIRSELRERDSALRKQPRGTGPPTLMRGGGSIPEQAPGDVQVLMAQHKSKKSNKYAIVSAAQAQWASKCDVLKGAPIVAVETRDEILEAIGGTRLSDAEGWRRVVQGVGVSERGYLGQVQGLLEEFRRKWKEREGGKEVGLFNFRTGMVVYYDVGL</sequence>
<dbReference type="FunFam" id="3.30.200.20:FF:000379">
    <property type="entry name" value="eIF-2-alpha kinase GCN2"/>
    <property type="match status" value="1"/>
</dbReference>
<dbReference type="GO" id="GO:0009893">
    <property type="term" value="P:positive regulation of metabolic process"/>
    <property type="evidence" value="ECO:0007669"/>
    <property type="project" value="UniProtKB-ARBA"/>
</dbReference>
<evidence type="ECO:0000256" key="13">
    <source>
        <dbReference type="SAM" id="MobiDB-lite"/>
    </source>
</evidence>
<feature type="domain" description="Protein kinase" evidence="14">
    <location>
        <begin position="574"/>
        <end position="947"/>
    </location>
</feature>
<evidence type="ECO:0000313" key="17">
    <source>
        <dbReference type="Proteomes" id="UP000308133"/>
    </source>
</evidence>
<evidence type="ECO:0000256" key="10">
    <source>
        <dbReference type="PIRSR" id="PIRSR000660-1"/>
    </source>
</evidence>
<evidence type="ECO:0000259" key="14">
    <source>
        <dbReference type="PROSITE" id="PS50011"/>
    </source>
</evidence>
<dbReference type="InterPro" id="IPR006575">
    <property type="entry name" value="RWD_dom"/>
</dbReference>
<dbReference type="SMART" id="SM00220">
    <property type="entry name" value="S_TKc"/>
    <property type="match status" value="1"/>
</dbReference>
<dbReference type="Gene3D" id="3.30.200.20">
    <property type="entry name" value="Phosphorylase Kinase, domain 1"/>
    <property type="match status" value="1"/>
</dbReference>
<dbReference type="Gene3D" id="3.40.50.800">
    <property type="entry name" value="Anticodon-binding domain"/>
    <property type="match status" value="1"/>
</dbReference>
<evidence type="ECO:0000256" key="7">
    <source>
        <dbReference type="ARBA" id="ARBA00037982"/>
    </source>
</evidence>
<feature type="binding site" evidence="11">
    <location>
        <position position="603"/>
    </location>
    <ligand>
        <name>ATP</name>
        <dbReference type="ChEBI" id="CHEBI:30616"/>
    </ligand>
</feature>
<dbReference type="PIRSF" id="PIRSF000660">
    <property type="entry name" value="Ser/Thr_PK_GCN2"/>
    <property type="match status" value="1"/>
</dbReference>
<dbReference type="SUPFAM" id="SSF56112">
    <property type="entry name" value="Protein kinase-like (PK-like)"/>
    <property type="match status" value="2"/>
</dbReference>
<dbReference type="CDD" id="cd14012">
    <property type="entry name" value="PK_eIF2AK_GCN2_rpt1"/>
    <property type="match status" value="1"/>
</dbReference>
<keyword evidence="2" id="KW-0723">Serine/threonine-protein kinase</keyword>
<dbReference type="SUPFAM" id="SSF54495">
    <property type="entry name" value="UBC-like"/>
    <property type="match status" value="1"/>
</dbReference>
<dbReference type="InterPro" id="IPR008271">
    <property type="entry name" value="Ser/Thr_kinase_AS"/>
</dbReference>
<evidence type="ECO:0000313" key="16">
    <source>
        <dbReference type="EMBL" id="TKX25899.1"/>
    </source>
</evidence>
<dbReference type="InterPro" id="IPR000719">
    <property type="entry name" value="Prot_kinase_dom"/>
</dbReference>
<accession>A0A4U7B4R4</accession>
<dbReference type="Gene3D" id="3.30.930.10">
    <property type="entry name" value="Bira Bifunctional Protein, Domain 2"/>
    <property type="match status" value="1"/>
</dbReference>
<feature type="binding site" evidence="12">
    <location>
        <position position="604"/>
    </location>
    <ligand>
        <name>ATP</name>
        <dbReference type="ChEBI" id="CHEBI:30616"/>
    </ligand>
</feature>
<dbReference type="EC" id="2.7.11.1" evidence="1"/>
<dbReference type="InterPro" id="IPR050339">
    <property type="entry name" value="CC_SR_Kinase"/>
</dbReference>
<dbReference type="GO" id="GO:0000077">
    <property type="term" value="P:DNA damage checkpoint signaling"/>
    <property type="evidence" value="ECO:0007669"/>
    <property type="project" value="InterPro"/>
</dbReference>
<feature type="region of interest" description="Disordered" evidence="13">
    <location>
        <begin position="1"/>
        <end position="35"/>
    </location>
</feature>
<gene>
    <name evidence="16" type="ORF">C1H76_1743</name>
</gene>
<dbReference type="PROSITE" id="PS00107">
    <property type="entry name" value="PROTEIN_KINASE_ATP"/>
    <property type="match status" value="1"/>
</dbReference>
<feature type="domain" description="RWD" evidence="15">
    <location>
        <begin position="41"/>
        <end position="149"/>
    </location>
</feature>
<comment type="catalytic activity">
    <reaction evidence="9">
        <text>L-seryl-[protein] + ATP = O-phospho-L-seryl-[protein] + ADP + H(+)</text>
        <dbReference type="Rhea" id="RHEA:17989"/>
        <dbReference type="Rhea" id="RHEA-COMP:9863"/>
        <dbReference type="Rhea" id="RHEA-COMP:11604"/>
        <dbReference type="ChEBI" id="CHEBI:15378"/>
        <dbReference type="ChEBI" id="CHEBI:29999"/>
        <dbReference type="ChEBI" id="CHEBI:30616"/>
        <dbReference type="ChEBI" id="CHEBI:83421"/>
        <dbReference type="ChEBI" id="CHEBI:456216"/>
        <dbReference type="EC" id="2.7.11.1"/>
    </reaction>
</comment>
<feature type="compositionally biased region" description="Basic and acidic residues" evidence="13">
    <location>
        <begin position="181"/>
        <end position="197"/>
    </location>
</feature>
<evidence type="ECO:0000256" key="8">
    <source>
        <dbReference type="ARBA" id="ARBA00047899"/>
    </source>
</evidence>
<dbReference type="InterPro" id="IPR045864">
    <property type="entry name" value="aa-tRNA-synth_II/BPL/LPL"/>
</dbReference>